<dbReference type="EMBL" id="WIGM01000256">
    <property type="protein sequence ID" value="KAF6831640.1"/>
    <property type="molecule type" value="Genomic_DNA"/>
</dbReference>
<dbReference type="Proteomes" id="UP000639643">
    <property type="component" value="Unassembled WGS sequence"/>
</dbReference>
<dbReference type="Gene3D" id="4.10.240.10">
    <property type="entry name" value="Zn(2)-C6 fungal-type DNA-binding domain"/>
    <property type="match status" value="1"/>
</dbReference>
<feature type="region of interest" description="Disordered" evidence="3">
    <location>
        <begin position="1"/>
        <end position="37"/>
    </location>
</feature>
<sequence>MAPESRPPDAAAAGPDDDGGEGGSAGSNSNSNRSGRKRSCWECQRRRVVCDAGRPVCFKCRVAGIVCPGYDDKKPLTWVAPNQVTTRTWRGRKPSGERPKRNSRGGDEAGVETSGKGDAARPRSVHIFPGQELRNETCDIAEASVYWNEYVYPYFYSNQLTKSPWVVPVSHIDSMRPHRQHGLVTMAIEHRMSRLSPTRTDPYAKEVRTRAYHHRAAALKALNGEIGDPATRCSDATLAGVIGFLFGDVSGSDFVRPMAVRLTTGGVRKLMGDATASNWRFHINGFAALIELRGGWEEFCRTAPQMRSLVLFCKIIENLANTTSPADDQLSPVDNYKMRDLIADVFSIGYYPQLPCPVDLFIDIIHINSIRHVASRNKPGHLTNIVRSEAKSLLGEILKFSPEEWFREAKSPDEGHLLMAEVYHSAVVIFGISSLQSVGAVPLSADWATARKTHGDRLFALLRESTRSPALKICTAWPLIVAGFEAKGAGRSRRAFVLGRMDEDSRRLGIWLPVAAKEVLERFYASAGKTWDDCFDSPRALFT</sequence>
<dbReference type="GO" id="GO:0005634">
    <property type="term" value="C:nucleus"/>
    <property type="evidence" value="ECO:0007669"/>
    <property type="project" value="UniProtKB-SubCell"/>
</dbReference>
<keyword evidence="6" id="KW-1185">Reference proteome</keyword>
<dbReference type="Pfam" id="PF11951">
    <property type="entry name" value="Fungal_trans_2"/>
    <property type="match status" value="1"/>
</dbReference>
<feature type="compositionally biased region" description="Basic and acidic residues" evidence="3">
    <location>
        <begin position="94"/>
        <end position="107"/>
    </location>
</feature>
<organism evidence="5 6">
    <name type="scientific">Colletotrichum musicola</name>
    <dbReference type="NCBI Taxonomy" id="2175873"/>
    <lineage>
        <taxon>Eukaryota</taxon>
        <taxon>Fungi</taxon>
        <taxon>Dikarya</taxon>
        <taxon>Ascomycota</taxon>
        <taxon>Pezizomycotina</taxon>
        <taxon>Sordariomycetes</taxon>
        <taxon>Hypocreomycetidae</taxon>
        <taxon>Glomerellales</taxon>
        <taxon>Glomerellaceae</taxon>
        <taxon>Colletotrichum</taxon>
        <taxon>Colletotrichum orchidearum species complex</taxon>
    </lineage>
</organism>
<proteinExistence type="predicted"/>
<feature type="region of interest" description="Disordered" evidence="3">
    <location>
        <begin position="85"/>
        <end position="122"/>
    </location>
</feature>
<feature type="domain" description="Zn(2)-C6 fungal-type" evidence="4">
    <location>
        <begin position="39"/>
        <end position="67"/>
    </location>
</feature>
<reference evidence="5" key="1">
    <citation type="journal article" date="2020" name="Phytopathology">
        <title>Genome Sequence Resources of Colletotrichum truncatum, C. plurivorum, C. musicola, and C. sojae: Four Species Pathogenic to Soybean (Glycine max).</title>
        <authorList>
            <person name="Rogerio F."/>
            <person name="Boufleur T.R."/>
            <person name="Ciampi-Guillardi M."/>
            <person name="Sukno S.A."/>
            <person name="Thon M.R."/>
            <person name="Massola Junior N.S."/>
            <person name="Baroncelli R."/>
        </authorList>
    </citation>
    <scope>NUCLEOTIDE SEQUENCE</scope>
    <source>
        <strain evidence="5">LFN0074</strain>
    </source>
</reference>
<dbReference type="GO" id="GO:0045944">
    <property type="term" value="P:positive regulation of transcription by RNA polymerase II"/>
    <property type="evidence" value="ECO:0007669"/>
    <property type="project" value="TreeGrafter"/>
</dbReference>
<comment type="subcellular location">
    <subcellularLocation>
        <location evidence="1">Nucleus</location>
    </subcellularLocation>
</comment>
<dbReference type="AlphaFoldDB" id="A0A8H6KHW0"/>
<dbReference type="GO" id="GO:0000981">
    <property type="term" value="F:DNA-binding transcription factor activity, RNA polymerase II-specific"/>
    <property type="evidence" value="ECO:0007669"/>
    <property type="project" value="InterPro"/>
</dbReference>
<dbReference type="Pfam" id="PF00172">
    <property type="entry name" value="Zn_clus"/>
    <property type="match status" value="1"/>
</dbReference>
<dbReference type="GO" id="GO:0008270">
    <property type="term" value="F:zinc ion binding"/>
    <property type="evidence" value="ECO:0007669"/>
    <property type="project" value="InterPro"/>
</dbReference>
<dbReference type="InterPro" id="IPR036864">
    <property type="entry name" value="Zn2-C6_fun-type_DNA-bd_sf"/>
</dbReference>
<keyword evidence="2" id="KW-0539">Nucleus</keyword>
<gene>
    <name evidence="5" type="ORF">CMUS01_07257</name>
</gene>
<evidence type="ECO:0000259" key="4">
    <source>
        <dbReference type="PROSITE" id="PS50048"/>
    </source>
</evidence>
<accession>A0A8H6KHW0</accession>
<evidence type="ECO:0000313" key="5">
    <source>
        <dbReference type="EMBL" id="KAF6831640.1"/>
    </source>
</evidence>
<dbReference type="CDD" id="cd00067">
    <property type="entry name" value="GAL4"/>
    <property type="match status" value="1"/>
</dbReference>
<dbReference type="OrthoDB" id="5386330at2759"/>
<dbReference type="GO" id="GO:0000976">
    <property type="term" value="F:transcription cis-regulatory region binding"/>
    <property type="evidence" value="ECO:0007669"/>
    <property type="project" value="TreeGrafter"/>
</dbReference>
<evidence type="ECO:0000313" key="6">
    <source>
        <dbReference type="Proteomes" id="UP000639643"/>
    </source>
</evidence>
<evidence type="ECO:0000256" key="3">
    <source>
        <dbReference type="SAM" id="MobiDB-lite"/>
    </source>
</evidence>
<dbReference type="SUPFAM" id="SSF57701">
    <property type="entry name" value="Zn2/Cys6 DNA-binding domain"/>
    <property type="match status" value="1"/>
</dbReference>
<dbReference type="PROSITE" id="PS50048">
    <property type="entry name" value="ZN2_CY6_FUNGAL_2"/>
    <property type="match status" value="1"/>
</dbReference>
<evidence type="ECO:0000256" key="1">
    <source>
        <dbReference type="ARBA" id="ARBA00004123"/>
    </source>
</evidence>
<protein>
    <submittedName>
        <fullName evidence="5">C6 zinc finger domain-containing protein</fullName>
    </submittedName>
</protein>
<dbReference type="InterPro" id="IPR021858">
    <property type="entry name" value="Fun_TF"/>
</dbReference>
<name>A0A8H6KHW0_9PEZI</name>
<dbReference type="PANTHER" id="PTHR37534">
    <property type="entry name" value="TRANSCRIPTIONAL ACTIVATOR PROTEIN UGA3"/>
    <property type="match status" value="1"/>
</dbReference>
<dbReference type="InterPro" id="IPR001138">
    <property type="entry name" value="Zn2Cys6_DnaBD"/>
</dbReference>
<evidence type="ECO:0000256" key="2">
    <source>
        <dbReference type="ARBA" id="ARBA00023242"/>
    </source>
</evidence>
<dbReference type="PANTHER" id="PTHR37534:SF48">
    <property type="entry name" value="FINGER DOMAIN PROTEIN, PUTATIVE-RELATED"/>
    <property type="match status" value="1"/>
</dbReference>
<dbReference type="SMART" id="SM00066">
    <property type="entry name" value="GAL4"/>
    <property type="match status" value="1"/>
</dbReference>
<comment type="caution">
    <text evidence="5">The sequence shown here is derived from an EMBL/GenBank/DDBJ whole genome shotgun (WGS) entry which is preliminary data.</text>
</comment>